<reference evidence="2" key="2">
    <citation type="journal article" date="2015" name="Data Brief">
        <title>Shoot transcriptome of the giant reed, Arundo donax.</title>
        <authorList>
            <person name="Barrero R.A."/>
            <person name="Guerrero F.D."/>
            <person name="Moolhuijzen P."/>
            <person name="Goolsby J.A."/>
            <person name="Tidwell J."/>
            <person name="Bellgard S.E."/>
            <person name="Bellgard M.I."/>
        </authorList>
    </citation>
    <scope>NUCLEOTIDE SEQUENCE</scope>
    <source>
        <tissue evidence="2">Shoot tissue taken approximately 20 cm above the soil surface</tissue>
    </source>
</reference>
<feature type="region of interest" description="Disordered" evidence="1">
    <location>
        <begin position="1"/>
        <end position="23"/>
    </location>
</feature>
<dbReference type="AlphaFoldDB" id="A0A0A9C1V3"/>
<proteinExistence type="predicted"/>
<sequence>MSLDSTSYTKSQKGGNIIRFRDI</sequence>
<evidence type="ECO:0000256" key="1">
    <source>
        <dbReference type="SAM" id="MobiDB-lite"/>
    </source>
</evidence>
<accession>A0A0A9C1V3</accession>
<feature type="compositionally biased region" description="Polar residues" evidence="1">
    <location>
        <begin position="1"/>
        <end position="14"/>
    </location>
</feature>
<reference evidence="2" key="1">
    <citation type="submission" date="2014-09" db="EMBL/GenBank/DDBJ databases">
        <authorList>
            <person name="Magalhaes I.L.F."/>
            <person name="Oliveira U."/>
            <person name="Santos F.R."/>
            <person name="Vidigal T.H.D.A."/>
            <person name="Brescovit A.D."/>
            <person name="Santos A.J."/>
        </authorList>
    </citation>
    <scope>NUCLEOTIDE SEQUENCE</scope>
    <source>
        <tissue evidence="2">Shoot tissue taken approximately 20 cm above the soil surface</tissue>
    </source>
</reference>
<dbReference type="EMBL" id="GBRH01232393">
    <property type="protein sequence ID" value="JAD65502.1"/>
    <property type="molecule type" value="Transcribed_RNA"/>
</dbReference>
<protein>
    <submittedName>
        <fullName evidence="2">Uncharacterized protein</fullName>
    </submittedName>
</protein>
<evidence type="ECO:0000313" key="2">
    <source>
        <dbReference type="EMBL" id="JAD65502.1"/>
    </source>
</evidence>
<organism evidence="2">
    <name type="scientific">Arundo donax</name>
    <name type="common">Giant reed</name>
    <name type="synonym">Donax arundinaceus</name>
    <dbReference type="NCBI Taxonomy" id="35708"/>
    <lineage>
        <taxon>Eukaryota</taxon>
        <taxon>Viridiplantae</taxon>
        <taxon>Streptophyta</taxon>
        <taxon>Embryophyta</taxon>
        <taxon>Tracheophyta</taxon>
        <taxon>Spermatophyta</taxon>
        <taxon>Magnoliopsida</taxon>
        <taxon>Liliopsida</taxon>
        <taxon>Poales</taxon>
        <taxon>Poaceae</taxon>
        <taxon>PACMAD clade</taxon>
        <taxon>Arundinoideae</taxon>
        <taxon>Arundineae</taxon>
        <taxon>Arundo</taxon>
    </lineage>
</organism>
<name>A0A0A9C1V3_ARUDO</name>